<evidence type="ECO:0000256" key="1">
    <source>
        <dbReference type="ARBA" id="ARBA00022801"/>
    </source>
</evidence>
<dbReference type="InterPro" id="IPR000639">
    <property type="entry name" value="Epox_hydrolase-like"/>
</dbReference>
<keyword evidence="1 3" id="KW-0378">Hydrolase</keyword>
<dbReference type="PATRIC" id="fig|795797.19.peg.49"/>
<dbReference type="Pfam" id="PF00561">
    <property type="entry name" value="Abhydrolase_1"/>
    <property type="match status" value="1"/>
</dbReference>
<gene>
    <name evidence="3" type="ORF">C497_00355</name>
</gene>
<evidence type="ECO:0000313" key="4">
    <source>
        <dbReference type="Proteomes" id="UP000011645"/>
    </source>
</evidence>
<evidence type="ECO:0000313" key="3">
    <source>
        <dbReference type="EMBL" id="ELY41694.1"/>
    </source>
</evidence>
<keyword evidence="4" id="KW-1185">Reference proteome</keyword>
<dbReference type="PRINTS" id="PR00111">
    <property type="entry name" value="ABHYDROLASE"/>
</dbReference>
<dbReference type="Proteomes" id="UP000011645">
    <property type="component" value="Unassembled WGS sequence"/>
</dbReference>
<dbReference type="RefSeq" id="WP_008413632.1">
    <property type="nucleotide sequence ID" value="NZ_AOHV01000002.1"/>
</dbReference>
<comment type="caution">
    <text evidence="3">The sequence shown here is derived from an EMBL/GenBank/DDBJ whole genome shotgun (WGS) entry which is preliminary data.</text>
</comment>
<protein>
    <submittedName>
        <fullName evidence="3">Hydrolase</fullName>
    </submittedName>
</protein>
<dbReference type="AlphaFoldDB" id="L9VWY5"/>
<sequence>MAERQTIVDHEGDRVTHRKKRVNGVRLHYYTAGSGEPLLLLHGVPKTAYYWRKLVPLLTEDYEVVVPDQRGFGDSEMTDGGHDMETMGDDAAKLMEALDHDEYHVVGEDWGATAGLALAGQYPDRVKTLSFLEMIMDGFGLQEWSFLTEENVGNQRWLWHINFYAVPDFPEMLIGGNEREYFGHFFKVECHDPAAVPDHAIEEYVRSFSQPGGLQNMLQVYRNPFKNAEYFEGMTDDQLEMPVLAVGSTHFIGEEVETQMEYVAEDVTGVTLDWGHQLAEECPEELVDELREFMGGSGRQTGPILGVCPEIA</sequence>
<dbReference type="GO" id="GO:0016787">
    <property type="term" value="F:hydrolase activity"/>
    <property type="evidence" value="ECO:0007669"/>
    <property type="project" value="UniProtKB-KW"/>
</dbReference>
<dbReference type="InterPro" id="IPR000073">
    <property type="entry name" value="AB_hydrolase_1"/>
</dbReference>
<name>L9VWY5_HALJB</name>
<dbReference type="PANTHER" id="PTHR43329">
    <property type="entry name" value="EPOXIDE HYDROLASE"/>
    <property type="match status" value="1"/>
</dbReference>
<feature type="domain" description="AB hydrolase-1" evidence="2">
    <location>
        <begin position="37"/>
        <end position="157"/>
    </location>
</feature>
<dbReference type="InterPro" id="IPR029058">
    <property type="entry name" value="AB_hydrolase_fold"/>
</dbReference>
<organism evidence="3 4">
    <name type="scientific">Halalkalicoccus jeotgali (strain DSM 18796 / CECT 7217 / JCM 14584 / KCTC 4019 / B3)</name>
    <dbReference type="NCBI Taxonomy" id="795797"/>
    <lineage>
        <taxon>Archaea</taxon>
        <taxon>Methanobacteriati</taxon>
        <taxon>Methanobacteriota</taxon>
        <taxon>Stenosarchaea group</taxon>
        <taxon>Halobacteria</taxon>
        <taxon>Halobacteriales</taxon>
        <taxon>Halococcaceae</taxon>
        <taxon>Halalkalicoccus</taxon>
    </lineage>
</organism>
<dbReference type="EMBL" id="AOHV01000002">
    <property type="protein sequence ID" value="ELY41694.1"/>
    <property type="molecule type" value="Genomic_DNA"/>
</dbReference>
<reference evidence="3 4" key="1">
    <citation type="journal article" date="2014" name="PLoS Genet.">
        <title>Phylogenetically driven sequencing of extremely halophilic archaea reveals strategies for static and dynamic osmo-response.</title>
        <authorList>
            <person name="Becker E.A."/>
            <person name="Seitzer P.M."/>
            <person name="Tritt A."/>
            <person name="Larsen D."/>
            <person name="Krusor M."/>
            <person name="Yao A.I."/>
            <person name="Wu D."/>
            <person name="Madern D."/>
            <person name="Eisen J.A."/>
            <person name="Darling A.E."/>
            <person name="Facciotti M.T."/>
        </authorList>
    </citation>
    <scope>NUCLEOTIDE SEQUENCE [LARGE SCALE GENOMIC DNA]</scope>
    <source>
        <strain evidence="4">DSM 18796 / CECT 7217 / JCM 14584 / KCTC 4019 / B3</strain>
    </source>
</reference>
<proteinExistence type="predicted"/>
<dbReference type="Gene3D" id="3.40.50.1820">
    <property type="entry name" value="alpha/beta hydrolase"/>
    <property type="match status" value="1"/>
</dbReference>
<evidence type="ECO:0000259" key="2">
    <source>
        <dbReference type="Pfam" id="PF00561"/>
    </source>
</evidence>
<dbReference type="SUPFAM" id="SSF53474">
    <property type="entry name" value="alpha/beta-Hydrolases"/>
    <property type="match status" value="1"/>
</dbReference>
<accession>L9VWY5</accession>
<dbReference type="PRINTS" id="PR00412">
    <property type="entry name" value="EPOXHYDRLASE"/>
</dbReference>